<comment type="caution">
    <text evidence="2">The sequence shown here is derived from an EMBL/GenBank/DDBJ whole genome shotgun (WGS) entry which is preliminary data.</text>
</comment>
<proteinExistence type="predicted"/>
<accession>A0A482Y151</accession>
<reference evidence="2 3" key="1">
    <citation type="submission" date="2019-02" db="EMBL/GenBank/DDBJ databases">
        <title>Genome analysis provides insights into bioremediation potentialities and Haloocin production by Natrinema altunense strain 4.1R isolated from Chott Douz in Tunisian desert.</title>
        <authorList>
            <person name="Najjari A."/>
            <person name="Youssef N."/>
            <person name="Ben Dhia O."/>
            <person name="Ferjani R."/>
            <person name="El Hidri D."/>
            <person name="Ouzari H.I."/>
            <person name="Cherif A."/>
        </authorList>
    </citation>
    <scope>NUCLEOTIDE SEQUENCE [LARGE SCALE GENOMIC DNA]</scope>
    <source>
        <strain evidence="2 3">4.1R</strain>
    </source>
</reference>
<organism evidence="2 3">
    <name type="scientific">Natrinema altunense</name>
    <dbReference type="NCBI Taxonomy" id="222984"/>
    <lineage>
        <taxon>Archaea</taxon>
        <taxon>Methanobacteriati</taxon>
        <taxon>Methanobacteriota</taxon>
        <taxon>Stenosarchaea group</taxon>
        <taxon>Halobacteria</taxon>
        <taxon>Halobacteriales</taxon>
        <taxon>Natrialbaceae</taxon>
        <taxon>Natrinema</taxon>
    </lineage>
</organism>
<sequence>MDFCSVSSTRRTAITLLGIEHNITAVYLTAIQREYSNTLYQYERSTPSGSASGARLERIADSIATRQRVSYTDPTDRRPHRAAHPYPTDRI</sequence>
<dbReference type="EMBL" id="SHMR01000009">
    <property type="protein sequence ID" value="RZH66477.1"/>
    <property type="molecule type" value="Genomic_DNA"/>
</dbReference>
<gene>
    <name evidence="2" type="ORF">ELS17_17560</name>
</gene>
<feature type="region of interest" description="Disordered" evidence="1">
    <location>
        <begin position="65"/>
        <end position="91"/>
    </location>
</feature>
<evidence type="ECO:0000256" key="1">
    <source>
        <dbReference type="SAM" id="MobiDB-lite"/>
    </source>
</evidence>
<dbReference type="AlphaFoldDB" id="A0A482Y151"/>
<dbReference type="Proteomes" id="UP000292704">
    <property type="component" value="Unassembled WGS sequence"/>
</dbReference>
<evidence type="ECO:0000313" key="3">
    <source>
        <dbReference type="Proteomes" id="UP000292704"/>
    </source>
</evidence>
<protein>
    <submittedName>
        <fullName evidence="2">Uncharacterized protein</fullName>
    </submittedName>
</protein>
<evidence type="ECO:0000313" key="2">
    <source>
        <dbReference type="EMBL" id="RZH66477.1"/>
    </source>
</evidence>
<name>A0A482Y151_9EURY</name>